<accession>A0A1I0LVE3</accession>
<evidence type="ECO:0000259" key="1">
    <source>
        <dbReference type="Pfam" id="PF22740"/>
    </source>
</evidence>
<dbReference type="EMBL" id="FOHX01000027">
    <property type="protein sequence ID" value="SEU46720.1"/>
    <property type="molecule type" value="Genomic_DNA"/>
</dbReference>
<dbReference type="PANTHER" id="PTHR30448">
    <property type="entry name" value="RNASE ADAPTER PROTEIN RAPZ"/>
    <property type="match status" value="1"/>
</dbReference>
<evidence type="ECO:0000313" key="2">
    <source>
        <dbReference type="EMBL" id="SEU46720.1"/>
    </source>
</evidence>
<gene>
    <name evidence="2" type="ORF">SAMN05421811_127129</name>
</gene>
<dbReference type="Proteomes" id="UP000199361">
    <property type="component" value="Unassembled WGS sequence"/>
</dbReference>
<reference evidence="2 3" key="1">
    <citation type="submission" date="2016-10" db="EMBL/GenBank/DDBJ databases">
        <authorList>
            <person name="de Groot N.N."/>
        </authorList>
    </citation>
    <scope>NUCLEOTIDE SEQUENCE [LARGE SCALE GENOMIC DNA]</scope>
    <source>
        <strain evidence="2 3">CGMCC 4.5598</strain>
    </source>
</reference>
<dbReference type="InterPro" id="IPR053931">
    <property type="entry name" value="RapZ_C"/>
</dbReference>
<protein>
    <submittedName>
        <fullName evidence="2">UPF0042 nucleotide-binding protein</fullName>
    </submittedName>
</protein>
<dbReference type="InterPro" id="IPR005337">
    <property type="entry name" value="RapZ-like"/>
</dbReference>
<sequence>MIRVISFGFGHEPPPRADLVIDVRELLRNPHHDPALREMTGLDEPVRRHVLDTPGALGLLHHVAATASALAADLAPQNRTVTVAWGCSGGRHRAAALAEETADLLWASGVNIVHVEHRDVDKPLLAPQEVQA</sequence>
<name>A0A1I0LVE3_9ACTN</name>
<dbReference type="AlphaFoldDB" id="A0A1I0LVE3"/>
<dbReference type="Pfam" id="PF22740">
    <property type="entry name" value="PapZ_C"/>
    <property type="match status" value="1"/>
</dbReference>
<proteinExistence type="predicted"/>
<dbReference type="STRING" id="568860.SAMN05421811_127129"/>
<dbReference type="GO" id="GO:0005524">
    <property type="term" value="F:ATP binding"/>
    <property type="evidence" value="ECO:0007669"/>
    <property type="project" value="InterPro"/>
</dbReference>
<evidence type="ECO:0000313" key="3">
    <source>
        <dbReference type="Proteomes" id="UP000199361"/>
    </source>
</evidence>
<dbReference type="PANTHER" id="PTHR30448:SF0">
    <property type="entry name" value="RNASE ADAPTER PROTEIN RAPZ"/>
    <property type="match status" value="1"/>
</dbReference>
<keyword evidence="3" id="KW-1185">Reference proteome</keyword>
<dbReference type="OrthoDB" id="3217588at2"/>
<dbReference type="RefSeq" id="WP_091094097.1">
    <property type="nucleotide sequence ID" value="NZ_FOHX01000027.1"/>
</dbReference>
<organism evidence="2 3">
    <name type="scientific">Nonomuraea wenchangensis</name>
    <dbReference type="NCBI Taxonomy" id="568860"/>
    <lineage>
        <taxon>Bacteria</taxon>
        <taxon>Bacillati</taxon>
        <taxon>Actinomycetota</taxon>
        <taxon>Actinomycetes</taxon>
        <taxon>Streptosporangiales</taxon>
        <taxon>Streptosporangiaceae</taxon>
        <taxon>Nonomuraea</taxon>
    </lineage>
</organism>
<feature type="domain" description="RapZ C-terminal" evidence="1">
    <location>
        <begin position="2"/>
        <end position="120"/>
    </location>
</feature>